<sequence length="125" mass="14202">MMQSTLLRRMQPPTHLVERERQHKHKQHQPSSVAIAKQQEEEAEEEEGRLSPGRRKSGAGSMAPSTVSRWPHRLLHTAFLVVLLSQVSIASATFKCEGTRCLHQVHLALILRLLFFCSNLLLNLC</sequence>
<dbReference type="AlphaFoldDB" id="A0A182J774"/>
<name>A0A182J774_ANOAO</name>
<evidence type="ECO:0000256" key="1">
    <source>
        <dbReference type="SAM" id="MobiDB-lite"/>
    </source>
</evidence>
<dbReference type="EnsemblMetazoa" id="AATE012671-RA">
    <property type="protein sequence ID" value="AATE012671-PA.1"/>
    <property type="gene ID" value="AATE012671"/>
</dbReference>
<reference evidence="2" key="1">
    <citation type="submission" date="2022-08" db="UniProtKB">
        <authorList>
            <consortium name="EnsemblMetazoa"/>
        </authorList>
    </citation>
    <scope>IDENTIFICATION</scope>
    <source>
        <strain evidence="2">EBRO</strain>
    </source>
</reference>
<feature type="region of interest" description="Disordered" evidence="1">
    <location>
        <begin position="1"/>
        <end position="66"/>
    </location>
</feature>
<organism evidence="2">
    <name type="scientific">Anopheles atroparvus</name>
    <name type="common">European mosquito</name>
    <dbReference type="NCBI Taxonomy" id="41427"/>
    <lineage>
        <taxon>Eukaryota</taxon>
        <taxon>Metazoa</taxon>
        <taxon>Ecdysozoa</taxon>
        <taxon>Arthropoda</taxon>
        <taxon>Hexapoda</taxon>
        <taxon>Insecta</taxon>
        <taxon>Pterygota</taxon>
        <taxon>Neoptera</taxon>
        <taxon>Endopterygota</taxon>
        <taxon>Diptera</taxon>
        <taxon>Nematocera</taxon>
        <taxon>Culicoidea</taxon>
        <taxon>Culicidae</taxon>
        <taxon>Anophelinae</taxon>
        <taxon>Anopheles</taxon>
    </lineage>
</organism>
<accession>A0A182J774</accession>
<evidence type="ECO:0000313" key="2">
    <source>
        <dbReference type="EnsemblMetazoa" id="AATE012671-PA.1"/>
    </source>
</evidence>
<dbReference type="VEuPathDB" id="VectorBase:AATE012671"/>
<protein>
    <submittedName>
        <fullName evidence="2">Uncharacterized protein</fullName>
    </submittedName>
</protein>
<proteinExistence type="predicted"/>